<dbReference type="Gene3D" id="3.40.80.10">
    <property type="entry name" value="Peptidoglycan recognition protein-like"/>
    <property type="match status" value="1"/>
</dbReference>
<dbReference type="GO" id="GO:0019867">
    <property type="term" value="C:outer membrane"/>
    <property type="evidence" value="ECO:0007669"/>
    <property type="project" value="TreeGrafter"/>
</dbReference>
<dbReference type="Pfam" id="PF01510">
    <property type="entry name" value="Amidase_2"/>
    <property type="match status" value="1"/>
</dbReference>
<proteinExistence type="inferred from homology"/>
<dbReference type="PANTHER" id="PTHR30417:SF1">
    <property type="entry name" value="N-ACETYLMURAMOYL-L-ALANINE AMIDASE AMID"/>
    <property type="match status" value="1"/>
</dbReference>
<dbReference type="GO" id="GO:0009254">
    <property type="term" value="P:peptidoglycan turnover"/>
    <property type="evidence" value="ECO:0007669"/>
    <property type="project" value="TreeGrafter"/>
</dbReference>
<dbReference type="InterPro" id="IPR036365">
    <property type="entry name" value="PGBD-like_sf"/>
</dbReference>
<dbReference type="GO" id="GO:0071555">
    <property type="term" value="P:cell wall organization"/>
    <property type="evidence" value="ECO:0007669"/>
    <property type="project" value="UniProtKB-KW"/>
</dbReference>
<evidence type="ECO:0000256" key="5">
    <source>
        <dbReference type="ARBA" id="ARBA00023316"/>
    </source>
</evidence>
<dbReference type="SUPFAM" id="SSF55846">
    <property type="entry name" value="N-acetylmuramoyl-L-alanine amidase-like"/>
    <property type="match status" value="1"/>
</dbReference>
<dbReference type="Gene3D" id="1.10.101.10">
    <property type="entry name" value="PGBD-like superfamily/PGBD"/>
    <property type="match status" value="1"/>
</dbReference>
<dbReference type="InterPro" id="IPR036505">
    <property type="entry name" value="Amidase/PGRP_sf"/>
</dbReference>
<reference evidence="7 8" key="1">
    <citation type="submission" date="2019-08" db="EMBL/GenBank/DDBJ databases">
        <title>Bioinformatics analysis of the strain L3 and L5.</title>
        <authorList>
            <person name="Li X."/>
        </authorList>
    </citation>
    <scope>NUCLEOTIDE SEQUENCE [LARGE SCALE GENOMIC DNA]</scope>
    <source>
        <strain evidence="7 8">L3</strain>
    </source>
</reference>
<sequence>MTPHHVASWRGIATLLFIGALSMTVLAGCASSPGLEPRQGYVAVHTHQSQAYNHRVRYLVLHYTDSEAPRALRTLLGPNVSSHYLVARHPRAESAMPRVWQLVDESDRAWHAGISAWEDRTQLNDTSIGVEIVNQGPRETASGRQWQTYPDQQIEAVVALAKDIIRRYDLPPTSILGHSDIAPSRKIDPGPRFPWKRLHDAGVGAWPDDEDIMTYRRRFEHCSPTMAQYQRALSAYGYRLATTGVLDKKTRDVTRAFQMHFRPANYAGQPDAETAAILWALLARYRPQELMASDLAAPSGCVTPEQEAVDSPRAQRLMR</sequence>
<dbReference type="CDD" id="cd06583">
    <property type="entry name" value="PGRP"/>
    <property type="match status" value="1"/>
</dbReference>
<organism evidence="7 8">
    <name type="scientific">Salinicola corii</name>
    <dbReference type="NCBI Taxonomy" id="2606937"/>
    <lineage>
        <taxon>Bacteria</taxon>
        <taxon>Pseudomonadati</taxon>
        <taxon>Pseudomonadota</taxon>
        <taxon>Gammaproteobacteria</taxon>
        <taxon>Oceanospirillales</taxon>
        <taxon>Halomonadaceae</taxon>
        <taxon>Salinicola</taxon>
    </lineage>
</organism>
<dbReference type="InterPro" id="IPR051206">
    <property type="entry name" value="NAMLAA_amidase_2"/>
</dbReference>
<evidence type="ECO:0000256" key="4">
    <source>
        <dbReference type="ARBA" id="ARBA00022801"/>
    </source>
</evidence>
<dbReference type="RefSeq" id="WP_149434764.1">
    <property type="nucleotide sequence ID" value="NZ_VTPX01000003.1"/>
</dbReference>
<keyword evidence="5" id="KW-0961">Cell wall biogenesis/degradation</keyword>
<evidence type="ECO:0000256" key="1">
    <source>
        <dbReference type="ARBA" id="ARBA00001561"/>
    </source>
</evidence>
<evidence type="ECO:0000256" key="2">
    <source>
        <dbReference type="ARBA" id="ARBA00007553"/>
    </source>
</evidence>
<evidence type="ECO:0000313" key="8">
    <source>
        <dbReference type="Proteomes" id="UP000466024"/>
    </source>
</evidence>
<dbReference type="AlphaFoldDB" id="A0A640WFZ2"/>
<dbReference type="InterPro" id="IPR002477">
    <property type="entry name" value="Peptidoglycan-bd-like"/>
</dbReference>
<dbReference type="Proteomes" id="UP000466024">
    <property type="component" value="Unassembled WGS sequence"/>
</dbReference>
<dbReference type="SUPFAM" id="SSF47090">
    <property type="entry name" value="PGBD-like"/>
    <property type="match status" value="1"/>
</dbReference>
<comment type="similarity">
    <text evidence="2">Belongs to the N-acetylmuramoyl-L-alanine amidase 2 family.</text>
</comment>
<dbReference type="GO" id="GO:0008745">
    <property type="term" value="F:N-acetylmuramoyl-L-alanine amidase activity"/>
    <property type="evidence" value="ECO:0007669"/>
    <property type="project" value="UniProtKB-EC"/>
</dbReference>
<dbReference type="SMART" id="SM00644">
    <property type="entry name" value="Ami_2"/>
    <property type="match status" value="1"/>
</dbReference>
<name>A0A640WFZ2_9GAMM</name>
<evidence type="ECO:0000256" key="3">
    <source>
        <dbReference type="ARBA" id="ARBA00011901"/>
    </source>
</evidence>
<gene>
    <name evidence="7" type="ORF">F0A16_07480</name>
</gene>
<keyword evidence="8" id="KW-1185">Reference proteome</keyword>
<evidence type="ECO:0000313" key="7">
    <source>
        <dbReference type="EMBL" id="KAA0019174.1"/>
    </source>
</evidence>
<feature type="domain" description="N-acetylmuramoyl-L-alanine amidase" evidence="6">
    <location>
        <begin position="44"/>
        <end position="190"/>
    </location>
</feature>
<dbReference type="EC" id="3.5.1.28" evidence="3"/>
<dbReference type="InterPro" id="IPR036366">
    <property type="entry name" value="PGBDSf"/>
</dbReference>
<dbReference type="FunFam" id="3.40.80.10:FF:000003">
    <property type="entry name" value="N-acetylmuramoyl-L-alanine amidase"/>
    <property type="match status" value="1"/>
</dbReference>
<dbReference type="Pfam" id="PF01471">
    <property type="entry name" value="PG_binding_1"/>
    <property type="match status" value="1"/>
</dbReference>
<protein>
    <recommendedName>
        <fullName evidence="3">N-acetylmuramoyl-L-alanine amidase</fullName>
        <ecNumber evidence="3">3.5.1.28</ecNumber>
    </recommendedName>
</protein>
<dbReference type="EMBL" id="VTPX01000003">
    <property type="protein sequence ID" value="KAA0019174.1"/>
    <property type="molecule type" value="Genomic_DNA"/>
</dbReference>
<comment type="catalytic activity">
    <reaction evidence="1">
        <text>Hydrolyzes the link between N-acetylmuramoyl residues and L-amino acid residues in certain cell-wall glycopeptides.</text>
        <dbReference type="EC" id="3.5.1.28"/>
    </reaction>
</comment>
<comment type="caution">
    <text evidence="7">The sequence shown here is derived from an EMBL/GenBank/DDBJ whole genome shotgun (WGS) entry which is preliminary data.</text>
</comment>
<keyword evidence="4" id="KW-0378">Hydrolase</keyword>
<dbReference type="GO" id="GO:0009253">
    <property type="term" value="P:peptidoglycan catabolic process"/>
    <property type="evidence" value="ECO:0007669"/>
    <property type="project" value="InterPro"/>
</dbReference>
<evidence type="ECO:0000259" key="6">
    <source>
        <dbReference type="SMART" id="SM00644"/>
    </source>
</evidence>
<dbReference type="InterPro" id="IPR002502">
    <property type="entry name" value="Amidase_domain"/>
</dbReference>
<dbReference type="PANTHER" id="PTHR30417">
    <property type="entry name" value="N-ACETYLMURAMOYL-L-ALANINE AMIDASE AMID"/>
    <property type="match status" value="1"/>
</dbReference>
<accession>A0A640WFZ2</accession>